<dbReference type="RefSeq" id="WP_203903097.1">
    <property type="nucleotide sequence ID" value="NZ_BOPF01000029.1"/>
</dbReference>
<dbReference type="InterPro" id="IPR019108">
    <property type="entry name" value="Caa3_assmbl_CtaG-rel"/>
</dbReference>
<dbReference type="PANTHER" id="PTHR34820:SF4">
    <property type="entry name" value="INNER MEMBRANE PROTEIN YEBZ"/>
    <property type="match status" value="1"/>
</dbReference>
<dbReference type="Gene3D" id="2.60.40.1220">
    <property type="match status" value="1"/>
</dbReference>
<name>A0A8J3YPX1_9ACTN</name>
<dbReference type="PANTHER" id="PTHR34820">
    <property type="entry name" value="INNER MEMBRANE PROTEIN YEBZ"/>
    <property type="match status" value="1"/>
</dbReference>
<feature type="transmembrane region" description="Helical" evidence="10">
    <location>
        <begin position="478"/>
        <end position="499"/>
    </location>
</feature>
<dbReference type="GO" id="GO:0042597">
    <property type="term" value="C:periplasmic space"/>
    <property type="evidence" value="ECO:0007669"/>
    <property type="project" value="InterPro"/>
</dbReference>
<feature type="transmembrane region" description="Helical" evidence="10">
    <location>
        <begin position="339"/>
        <end position="362"/>
    </location>
</feature>
<dbReference type="EMBL" id="BOPF01000029">
    <property type="protein sequence ID" value="GIJ49624.1"/>
    <property type="molecule type" value="Genomic_DNA"/>
</dbReference>
<evidence type="ECO:0000256" key="6">
    <source>
        <dbReference type="ARBA" id="ARBA00022989"/>
    </source>
</evidence>
<dbReference type="SUPFAM" id="SSF81296">
    <property type="entry name" value="E set domains"/>
    <property type="match status" value="1"/>
</dbReference>
<feature type="transmembrane region" description="Helical" evidence="10">
    <location>
        <begin position="443"/>
        <end position="466"/>
    </location>
</feature>
<evidence type="ECO:0000259" key="11">
    <source>
        <dbReference type="Pfam" id="PF04234"/>
    </source>
</evidence>
<evidence type="ECO:0000256" key="2">
    <source>
        <dbReference type="ARBA" id="ARBA00022475"/>
    </source>
</evidence>
<gene>
    <name evidence="13" type="ORF">Val02_65100</name>
</gene>
<sequence length="901" mass="91539">MTEQASANGPAPGDRARPGPDAHRRWWAALMLAVVSTLALLSWASPASAHAGLESSTPRDGTSVTTAPAEVELRFTTRVDPASPVVAVAADDGAPAVADGPRVDGVRVVQALRPGLPAGRYTVTFRVVSADGHPVNGIVRFTVTGSGTPQGAAPSAGGHGEHTGHQQHSAAPAAPTGARPAGSTDTTAVAVSGAAGFTLAGLAFVWWWLRRSSTTVDGRALYGGHRGDGAFSRAASVLARGPAALAGAGLAVAAAALAAGLGYGGGARRTRLPGLPEPDGLTPWLLPTARLAMTVAAVSTVGFLLAATVLSPLHRPVPAHRRAPGDLRRGLSPAAAHRLTVAGWSAASWCAFAIGALWLSAVDSAGRAQSPSQLVSFAVTTTTGRALAAVVLLAAALFVACRVAATPSSAVAVLGLAVVTVLPPVFAGHAVSGRYPQLAASGMLLHVVPAVLWAGGLLALAVAARGPVAQLAAAVERFSVLAGACFAAVGVSGVLSAWIHLPDPASVFTSTYGLLVLTKVVVLVAIGGIGWWHRRATMPALRAGRRRTFLRLAGVEVLLFGAVFGTAMALSRTAPPNPMGSGHAGHTMPAGYLLLGYDLPPAPNVAALARFWLPEPLFLAVALTIFGCYCAGMWRLRRTGERWPFPRLVAMVAGCVVLVGATSTGLARYAPLLPGAHAARYVLVSVVAPLLLVLSAPGALARRVLGTGDAEWPAPVGWIDAAARSRPVGLLTRPAVIGVAFAGAPAAVYLTGLYEAALRTPAVHLAVLCGGFALGCVFFTGTAGSGGLAARRSGGVRVALVAFDGIMLCLVGGYLTVVDVELAAAWFAEVQRPWSTMAGARYAGFALLVGGALALLAVVPAARRRAAPDSAAPRDDRGAHPPRPLPNEGRGVRTPIPAGRR</sequence>
<feature type="region of interest" description="Disordered" evidence="9">
    <location>
        <begin position="866"/>
        <end position="901"/>
    </location>
</feature>
<keyword evidence="8 10" id="KW-0472">Membrane</keyword>
<feature type="domain" description="CopC" evidence="11">
    <location>
        <begin position="50"/>
        <end position="143"/>
    </location>
</feature>
<evidence type="ECO:0000313" key="14">
    <source>
        <dbReference type="Proteomes" id="UP000619260"/>
    </source>
</evidence>
<keyword evidence="6 10" id="KW-1133">Transmembrane helix</keyword>
<feature type="transmembrane region" description="Helical" evidence="10">
    <location>
        <begin position="284"/>
        <end position="313"/>
    </location>
</feature>
<dbReference type="GO" id="GO:0046688">
    <property type="term" value="P:response to copper ion"/>
    <property type="evidence" value="ECO:0007669"/>
    <property type="project" value="InterPro"/>
</dbReference>
<evidence type="ECO:0000256" key="1">
    <source>
        <dbReference type="ARBA" id="ARBA00004651"/>
    </source>
</evidence>
<keyword evidence="5" id="KW-0732">Signal</keyword>
<evidence type="ECO:0000256" key="7">
    <source>
        <dbReference type="ARBA" id="ARBA00023008"/>
    </source>
</evidence>
<feature type="transmembrane region" description="Helical" evidence="10">
    <location>
        <begin position="511"/>
        <end position="532"/>
    </location>
</feature>
<feature type="transmembrane region" description="Helical" evidence="10">
    <location>
        <begin position="243"/>
        <end position="264"/>
    </location>
</feature>
<feature type="transmembrane region" description="Helical" evidence="10">
    <location>
        <begin position="842"/>
        <end position="862"/>
    </location>
</feature>
<proteinExistence type="predicted"/>
<dbReference type="InterPro" id="IPR032694">
    <property type="entry name" value="CopC/D"/>
</dbReference>
<evidence type="ECO:0000256" key="10">
    <source>
        <dbReference type="SAM" id="Phobius"/>
    </source>
</evidence>
<keyword evidence="2" id="KW-1003">Cell membrane</keyword>
<keyword evidence="14" id="KW-1185">Reference proteome</keyword>
<feature type="compositionally biased region" description="Low complexity" evidence="9">
    <location>
        <begin position="166"/>
        <end position="184"/>
    </location>
</feature>
<evidence type="ECO:0000256" key="9">
    <source>
        <dbReference type="SAM" id="MobiDB-lite"/>
    </source>
</evidence>
<dbReference type="GO" id="GO:0005507">
    <property type="term" value="F:copper ion binding"/>
    <property type="evidence" value="ECO:0007669"/>
    <property type="project" value="InterPro"/>
</dbReference>
<dbReference type="AlphaFoldDB" id="A0A8J3YPX1"/>
<accession>A0A8J3YPX1</accession>
<dbReference type="InterPro" id="IPR014755">
    <property type="entry name" value="Cu-Rt/internalin_Ig-like"/>
</dbReference>
<feature type="transmembrane region" description="Helical" evidence="10">
    <location>
        <begin position="26"/>
        <end position="44"/>
    </location>
</feature>
<comment type="subcellular location">
    <subcellularLocation>
        <location evidence="1">Cell membrane</location>
        <topology evidence="1">Multi-pass membrane protein</topology>
    </subcellularLocation>
</comment>
<evidence type="ECO:0008006" key="15">
    <source>
        <dbReference type="Google" id="ProtNLM"/>
    </source>
</evidence>
<feature type="region of interest" description="Disordered" evidence="9">
    <location>
        <begin position="1"/>
        <end position="20"/>
    </location>
</feature>
<evidence type="ECO:0000256" key="5">
    <source>
        <dbReference type="ARBA" id="ARBA00022729"/>
    </source>
</evidence>
<feature type="transmembrane region" description="Helical" evidence="10">
    <location>
        <begin position="552"/>
        <end position="570"/>
    </location>
</feature>
<dbReference type="GO" id="GO:0006825">
    <property type="term" value="P:copper ion transport"/>
    <property type="evidence" value="ECO:0007669"/>
    <property type="project" value="InterPro"/>
</dbReference>
<dbReference type="Proteomes" id="UP000619260">
    <property type="component" value="Unassembled WGS sequence"/>
</dbReference>
<keyword evidence="7" id="KW-0186">Copper</keyword>
<dbReference type="Pfam" id="PF09678">
    <property type="entry name" value="Caa3_CtaG"/>
    <property type="match status" value="1"/>
</dbReference>
<dbReference type="GO" id="GO:0005886">
    <property type="term" value="C:plasma membrane"/>
    <property type="evidence" value="ECO:0007669"/>
    <property type="project" value="UniProtKB-SubCell"/>
</dbReference>
<evidence type="ECO:0000256" key="3">
    <source>
        <dbReference type="ARBA" id="ARBA00022692"/>
    </source>
</evidence>
<dbReference type="InterPro" id="IPR008457">
    <property type="entry name" value="Cu-R_CopD_dom"/>
</dbReference>
<feature type="transmembrane region" description="Helical" evidence="10">
    <location>
        <begin position="730"/>
        <end position="750"/>
    </location>
</feature>
<dbReference type="InterPro" id="IPR007348">
    <property type="entry name" value="CopC_dom"/>
</dbReference>
<reference evidence="13" key="1">
    <citation type="submission" date="2021-01" db="EMBL/GenBank/DDBJ databases">
        <title>Whole genome shotgun sequence of Virgisporangium aliadipatigenens NBRC 105644.</title>
        <authorList>
            <person name="Komaki H."/>
            <person name="Tamura T."/>
        </authorList>
    </citation>
    <scope>NUCLEOTIDE SEQUENCE</scope>
    <source>
        <strain evidence="13">NBRC 105644</strain>
    </source>
</reference>
<dbReference type="Pfam" id="PF04234">
    <property type="entry name" value="CopC"/>
    <property type="match status" value="1"/>
</dbReference>
<feature type="transmembrane region" description="Helical" evidence="10">
    <location>
        <begin position="648"/>
        <end position="669"/>
    </location>
</feature>
<feature type="transmembrane region" description="Helical" evidence="10">
    <location>
        <begin position="762"/>
        <end position="784"/>
    </location>
</feature>
<organism evidence="13 14">
    <name type="scientific">Virgisporangium aliadipatigenens</name>
    <dbReference type="NCBI Taxonomy" id="741659"/>
    <lineage>
        <taxon>Bacteria</taxon>
        <taxon>Bacillati</taxon>
        <taxon>Actinomycetota</taxon>
        <taxon>Actinomycetes</taxon>
        <taxon>Micromonosporales</taxon>
        <taxon>Micromonosporaceae</taxon>
        <taxon>Virgisporangium</taxon>
    </lineage>
</organism>
<evidence type="ECO:0000256" key="4">
    <source>
        <dbReference type="ARBA" id="ARBA00022723"/>
    </source>
</evidence>
<feature type="transmembrane region" description="Helical" evidence="10">
    <location>
        <begin position="411"/>
        <end position="431"/>
    </location>
</feature>
<feature type="region of interest" description="Disordered" evidence="9">
    <location>
        <begin position="146"/>
        <end position="185"/>
    </location>
</feature>
<feature type="domain" description="Copper resistance protein D" evidence="12">
    <location>
        <begin position="473"/>
        <end position="570"/>
    </location>
</feature>
<dbReference type="Pfam" id="PF05425">
    <property type="entry name" value="CopD"/>
    <property type="match status" value="1"/>
</dbReference>
<protein>
    <recommendedName>
        <fullName evidence="15">Copper resistance protein CopC</fullName>
    </recommendedName>
</protein>
<feature type="transmembrane region" description="Helical" evidence="10">
    <location>
        <begin position="681"/>
        <end position="701"/>
    </location>
</feature>
<feature type="transmembrane region" description="Helical" evidence="10">
    <location>
        <begin position="617"/>
        <end position="636"/>
    </location>
</feature>
<evidence type="ECO:0000313" key="13">
    <source>
        <dbReference type="EMBL" id="GIJ49624.1"/>
    </source>
</evidence>
<feature type="transmembrane region" description="Helical" evidence="10">
    <location>
        <begin position="188"/>
        <end position="209"/>
    </location>
</feature>
<keyword evidence="3 10" id="KW-0812">Transmembrane</keyword>
<evidence type="ECO:0000259" key="12">
    <source>
        <dbReference type="Pfam" id="PF05425"/>
    </source>
</evidence>
<feature type="transmembrane region" description="Helical" evidence="10">
    <location>
        <begin position="374"/>
        <end position="399"/>
    </location>
</feature>
<keyword evidence="4" id="KW-0479">Metal-binding</keyword>
<evidence type="ECO:0000256" key="8">
    <source>
        <dbReference type="ARBA" id="ARBA00023136"/>
    </source>
</evidence>
<feature type="transmembrane region" description="Helical" evidence="10">
    <location>
        <begin position="796"/>
        <end position="817"/>
    </location>
</feature>
<dbReference type="InterPro" id="IPR014756">
    <property type="entry name" value="Ig_E-set"/>
</dbReference>
<comment type="caution">
    <text evidence="13">The sequence shown here is derived from an EMBL/GenBank/DDBJ whole genome shotgun (WGS) entry which is preliminary data.</text>
</comment>